<dbReference type="Gene3D" id="3.40.50.970">
    <property type="match status" value="1"/>
</dbReference>
<dbReference type="Proteomes" id="UP001170379">
    <property type="component" value="Unassembled WGS sequence"/>
</dbReference>
<evidence type="ECO:0000256" key="4">
    <source>
        <dbReference type="RuleBase" id="RU365014"/>
    </source>
</evidence>
<comment type="caution">
    <text evidence="6">The sequence shown here is derived from an EMBL/GenBank/DDBJ whole genome shotgun (WGS) entry which is preliminary data.</text>
</comment>
<comment type="similarity">
    <text evidence="4">Belongs to the BCKDHA family.</text>
</comment>
<keyword evidence="2 4" id="KW-0560">Oxidoreductase</keyword>
<dbReference type="PANTHER" id="PTHR43380:SF1">
    <property type="entry name" value="2-OXOISOVALERATE DEHYDROGENASE SUBUNIT ALPHA, MITOCHONDRIAL"/>
    <property type="match status" value="1"/>
</dbReference>
<proteinExistence type="inferred from homology"/>
<dbReference type="EC" id="1.2.4.4" evidence="4"/>
<dbReference type="InterPro" id="IPR029061">
    <property type="entry name" value="THDP-binding"/>
</dbReference>
<reference evidence="6" key="1">
    <citation type="submission" date="2018-03" db="EMBL/GenBank/DDBJ databases">
        <authorList>
            <person name="Nunes O.C."/>
            <person name="Lopes A.R."/>
            <person name="Froufe H."/>
            <person name="Munoz-Merida A."/>
            <person name="Barroso C."/>
            <person name="Egas C."/>
        </authorList>
    </citation>
    <scope>NUCLEOTIDE SEQUENCE</scope>
    <source>
        <strain evidence="6">ON4</strain>
    </source>
</reference>
<dbReference type="CDD" id="cd02000">
    <property type="entry name" value="TPP_E1_PDC_ADC_BCADC"/>
    <property type="match status" value="1"/>
</dbReference>
<accession>A0ABT7CBJ4</accession>
<evidence type="ECO:0000256" key="2">
    <source>
        <dbReference type="ARBA" id="ARBA00023002"/>
    </source>
</evidence>
<organism evidence="6 7">
    <name type="scientific">Gulosibacter molinativorax</name>
    <dbReference type="NCBI Taxonomy" id="256821"/>
    <lineage>
        <taxon>Bacteria</taxon>
        <taxon>Bacillati</taxon>
        <taxon>Actinomycetota</taxon>
        <taxon>Actinomycetes</taxon>
        <taxon>Micrococcales</taxon>
        <taxon>Microbacteriaceae</taxon>
        <taxon>Gulosibacter</taxon>
    </lineage>
</organism>
<evidence type="ECO:0000313" key="6">
    <source>
        <dbReference type="EMBL" id="MDJ1372577.1"/>
    </source>
</evidence>
<keyword evidence="3 4" id="KW-0786">Thiamine pyrophosphate</keyword>
<evidence type="ECO:0000259" key="5">
    <source>
        <dbReference type="Pfam" id="PF00676"/>
    </source>
</evidence>
<dbReference type="EMBL" id="PXVD01000031">
    <property type="protein sequence ID" value="MDJ1372577.1"/>
    <property type="molecule type" value="Genomic_DNA"/>
</dbReference>
<dbReference type="Pfam" id="PF00676">
    <property type="entry name" value="E1_dh"/>
    <property type="match status" value="1"/>
</dbReference>
<comment type="catalytic activity">
    <reaction evidence="4">
        <text>N(6)-[(R)-lipoyl]-L-lysyl-[protein] + 3-methyl-2-oxobutanoate + H(+) = N(6)-[(R)-S(8)-2-methylpropanoyldihydrolipoyl]-L-lysyl-[protein] + CO2</text>
        <dbReference type="Rhea" id="RHEA:13457"/>
        <dbReference type="Rhea" id="RHEA-COMP:10474"/>
        <dbReference type="Rhea" id="RHEA-COMP:10497"/>
        <dbReference type="ChEBI" id="CHEBI:11851"/>
        <dbReference type="ChEBI" id="CHEBI:15378"/>
        <dbReference type="ChEBI" id="CHEBI:16526"/>
        <dbReference type="ChEBI" id="CHEBI:83099"/>
        <dbReference type="ChEBI" id="CHEBI:83142"/>
        <dbReference type="EC" id="1.2.4.4"/>
    </reaction>
</comment>
<comment type="function">
    <text evidence="4">The branched-chain alpha-keto dehydrogenase complex catalyzes the overall conversion of alpha-keto acids to acyl-CoA and CO(2). It contains multiple copies of three enzymatic components: branched-chain alpha-keto acid decarboxylase (E1), lipoamide acyltransferase (E2) and lipoamide dehydrogenase (E3).</text>
</comment>
<dbReference type="InterPro" id="IPR001017">
    <property type="entry name" value="DH_E1"/>
</dbReference>
<sequence length="381" mass="41607">MAFAAGGDAGSTTGVDEAVRFLDEQGRWAPSGDVASFRAAADALNVEVLCGFYREMTLTRRLDIGSTALQRQGELALWIPSFGQEAAQTGSAHALSPKDTIFPSYREHGVALARGIDFVDVLAVLRGNTYRGWDPEATRFRLYTIVLAAQTLHAVGYGMGINLNRAAGEAEAHDEAVIVYIGDGAMSEGDASEALVFARTYDAPVLFFVQNNQYAISTPVTTQTAVSYADRARGFGIPGYRVDGNDVIATYAVTKTVMDHVRSGGGPALIEAVTYRLGPHTSSDDPTKYRDPATHAQWEARDPLPRLEAYLRANGTPDEFFEQVRQENESTAMDVRERLLKLPDPAPSSMFDHVYSDPHPIVTAEREWLEAYEASFLQTND</sequence>
<gene>
    <name evidence="6" type="ORF">C7K25_14620</name>
</gene>
<evidence type="ECO:0000256" key="1">
    <source>
        <dbReference type="ARBA" id="ARBA00001964"/>
    </source>
</evidence>
<reference evidence="6" key="2">
    <citation type="journal article" date="2022" name="Sci. Rep.">
        <title>In silico prediction of the enzymes involved in the degradation of the herbicide molinate by Gulosibacter molinativorax ON4T.</title>
        <authorList>
            <person name="Lopes A.R."/>
            <person name="Bunin E."/>
            <person name="Viana A.T."/>
            <person name="Froufe H."/>
            <person name="Munoz-Merida A."/>
            <person name="Pinho D."/>
            <person name="Figueiredo J."/>
            <person name="Barroso C."/>
            <person name="Vaz-Moreira I."/>
            <person name="Bellanger X."/>
            <person name="Egas C."/>
            <person name="Nunes O.C."/>
        </authorList>
    </citation>
    <scope>NUCLEOTIDE SEQUENCE</scope>
    <source>
        <strain evidence="6">ON4</strain>
    </source>
</reference>
<keyword evidence="6" id="KW-0670">Pyruvate</keyword>
<comment type="cofactor">
    <cofactor evidence="1 4">
        <name>thiamine diphosphate</name>
        <dbReference type="ChEBI" id="CHEBI:58937"/>
    </cofactor>
</comment>
<dbReference type="SUPFAM" id="SSF52518">
    <property type="entry name" value="Thiamin diphosphate-binding fold (THDP-binding)"/>
    <property type="match status" value="1"/>
</dbReference>
<evidence type="ECO:0000313" key="7">
    <source>
        <dbReference type="Proteomes" id="UP001170379"/>
    </source>
</evidence>
<keyword evidence="7" id="KW-1185">Reference proteome</keyword>
<dbReference type="PANTHER" id="PTHR43380">
    <property type="entry name" value="2-OXOISOVALERATE DEHYDROGENASE SUBUNIT ALPHA, MITOCHONDRIAL"/>
    <property type="match status" value="1"/>
</dbReference>
<feature type="domain" description="Dehydrogenase E1 component" evidence="5">
    <location>
        <begin position="53"/>
        <end position="331"/>
    </location>
</feature>
<protein>
    <recommendedName>
        <fullName evidence="4">2-oxoisovalerate dehydrogenase subunit alpha</fullName>
        <ecNumber evidence="4">1.2.4.4</ecNumber>
    </recommendedName>
    <alternativeName>
        <fullName evidence="4">Branched-chain alpha-keto acid dehydrogenase E1 component alpha chain</fullName>
    </alternativeName>
</protein>
<evidence type="ECO:0000256" key="3">
    <source>
        <dbReference type="ARBA" id="ARBA00023052"/>
    </source>
</evidence>
<name>A0ABT7CBJ4_9MICO</name>
<dbReference type="InterPro" id="IPR050771">
    <property type="entry name" value="Alpha-ketoacid_DH_E1_comp"/>
</dbReference>